<accession>A0A9D1K6N2</accession>
<dbReference type="GO" id="GO:0043805">
    <property type="term" value="F:indolepyruvate ferredoxin oxidoreductase activity"/>
    <property type="evidence" value="ECO:0007669"/>
    <property type="project" value="UniProtKB-UniRule"/>
</dbReference>
<dbReference type="CDD" id="cd07034">
    <property type="entry name" value="TPP_PYR_PFOR_IOR-alpha_like"/>
    <property type="match status" value="1"/>
</dbReference>
<dbReference type="AlphaFoldDB" id="A0A9D1K6N2"/>
<dbReference type="Gene3D" id="3.40.50.970">
    <property type="match status" value="2"/>
</dbReference>
<keyword evidence="6 14" id="KW-0004">4Fe-4S</keyword>
<organism evidence="18 19">
    <name type="scientific">Candidatus Alectryocaccomicrobium excrementavium</name>
    <dbReference type="NCBI Taxonomy" id="2840668"/>
    <lineage>
        <taxon>Bacteria</taxon>
        <taxon>Bacillati</taxon>
        <taxon>Bacillota</taxon>
        <taxon>Clostridia</taxon>
        <taxon>Candidatus Alectryocaccomicrobium</taxon>
    </lineage>
</organism>
<evidence type="ECO:0000256" key="2">
    <source>
        <dbReference type="ARBA" id="ARBA00011238"/>
    </source>
</evidence>
<dbReference type="CDD" id="cd02008">
    <property type="entry name" value="TPP_IOR_alpha"/>
    <property type="match status" value="1"/>
</dbReference>
<dbReference type="EC" id="1.2.7.8" evidence="3 14"/>
<dbReference type="InterPro" id="IPR011766">
    <property type="entry name" value="TPP_enzyme_TPP-bd"/>
</dbReference>
<evidence type="ECO:0000256" key="9">
    <source>
        <dbReference type="ARBA" id="ARBA00023002"/>
    </source>
</evidence>
<dbReference type="GO" id="GO:0046872">
    <property type="term" value="F:metal ion binding"/>
    <property type="evidence" value="ECO:0007669"/>
    <property type="project" value="UniProtKB-UniRule"/>
</dbReference>
<dbReference type="SUPFAM" id="SSF54862">
    <property type="entry name" value="4Fe-4S ferredoxins"/>
    <property type="match status" value="1"/>
</dbReference>
<evidence type="ECO:0000256" key="6">
    <source>
        <dbReference type="ARBA" id="ARBA00022485"/>
    </source>
</evidence>
<comment type="caution">
    <text evidence="18">The sequence shown here is derived from an EMBL/GenBank/DDBJ whole genome shotgun (WGS) entry which is preliminary data.</text>
</comment>
<evidence type="ECO:0000256" key="11">
    <source>
        <dbReference type="ARBA" id="ARBA00023014"/>
    </source>
</evidence>
<dbReference type="InterPro" id="IPR017721">
    <property type="entry name" value="IorA"/>
</dbReference>
<evidence type="ECO:0000256" key="3">
    <source>
        <dbReference type="ARBA" id="ARBA00012812"/>
    </source>
</evidence>
<dbReference type="SUPFAM" id="SSF52518">
    <property type="entry name" value="Thiamin diphosphate-binding fold (THDP-binding)"/>
    <property type="match status" value="2"/>
</dbReference>
<name>A0A9D1K6N2_9FIRM</name>
<reference evidence="18" key="1">
    <citation type="submission" date="2020-10" db="EMBL/GenBank/DDBJ databases">
        <authorList>
            <person name="Gilroy R."/>
        </authorList>
    </citation>
    <scope>NUCLEOTIDE SEQUENCE</scope>
    <source>
        <strain evidence="18">13766</strain>
    </source>
</reference>
<evidence type="ECO:0000256" key="14">
    <source>
        <dbReference type="PIRNR" id="PIRNR006439"/>
    </source>
</evidence>
<keyword evidence="11 14" id="KW-0411">Iron-sulfur</keyword>
<proteinExistence type="predicted"/>
<dbReference type="PROSITE" id="PS00198">
    <property type="entry name" value="4FE4S_FER_1"/>
    <property type="match status" value="1"/>
</dbReference>
<evidence type="ECO:0000256" key="13">
    <source>
        <dbReference type="ARBA" id="ARBA00048332"/>
    </source>
</evidence>
<evidence type="ECO:0000256" key="16">
    <source>
        <dbReference type="SAM" id="MobiDB-lite"/>
    </source>
</evidence>
<feature type="binding site" evidence="15">
    <location>
        <position position="533"/>
    </location>
    <ligand>
        <name>[4Fe-4S] cluster</name>
        <dbReference type="ChEBI" id="CHEBI:49883"/>
        <label>1</label>
    </ligand>
</feature>
<keyword evidence="8 14" id="KW-0249">Electron transport</keyword>
<keyword evidence="9 14" id="KW-0560">Oxidoreductase</keyword>
<dbReference type="GO" id="GO:0051539">
    <property type="term" value="F:4 iron, 4 sulfur cluster binding"/>
    <property type="evidence" value="ECO:0007669"/>
    <property type="project" value="UniProtKB-UniRule"/>
</dbReference>
<evidence type="ECO:0000256" key="10">
    <source>
        <dbReference type="ARBA" id="ARBA00023004"/>
    </source>
</evidence>
<feature type="binding site" evidence="15">
    <location>
        <position position="536"/>
    </location>
    <ligand>
        <name>[4Fe-4S] cluster</name>
        <dbReference type="ChEBI" id="CHEBI:49883"/>
        <label>1</label>
    </ligand>
</feature>
<protein>
    <recommendedName>
        <fullName evidence="4 14">Indolepyruvate oxidoreductase subunit IorA</fullName>
        <shortName evidence="14">IOR</shortName>
        <ecNumber evidence="3 14">1.2.7.8</ecNumber>
    </recommendedName>
    <alternativeName>
        <fullName evidence="12 14">Indolepyruvate ferredoxin oxidoreductase subunit alpha</fullName>
    </alternativeName>
</protein>
<dbReference type="InterPro" id="IPR017896">
    <property type="entry name" value="4Fe4S_Fe-S-bd"/>
</dbReference>
<dbReference type="PIRSF" id="PIRSF006439">
    <property type="entry name" value="Indolepyruvate_ferr_oxidored"/>
    <property type="match status" value="1"/>
</dbReference>
<feature type="binding site" evidence="15">
    <location>
        <position position="558"/>
    </location>
    <ligand>
        <name>[4Fe-4S] cluster</name>
        <dbReference type="ChEBI" id="CHEBI:49883"/>
        <label>2</label>
    </ligand>
</feature>
<feature type="binding site" evidence="15">
    <location>
        <position position="530"/>
    </location>
    <ligand>
        <name>[4Fe-4S] cluster</name>
        <dbReference type="ChEBI" id="CHEBI:49883"/>
        <label>1</label>
    </ligand>
</feature>
<reference evidence="18" key="2">
    <citation type="journal article" date="2021" name="PeerJ">
        <title>Extensive microbial diversity within the chicken gut microbiome revealed by metagenomics and culture.</title>
        <authorList>
            <person name="Gilroy R."/>
            <person name="Ravi A."/>
            <person name="Getino M."/>
            <person name="Pursley I."/>
            <person name="Horton D.L."/>
            <person name="Alikhan N.F."/>
            <person name="Baker D."/>
            <person name="Gharbi K."/>
            <person name="Hall N."/>
            <person name="Watson M."/>
            <person name="Adriaenssens E.M."/>
            <person name="Foster-Nyarko E."/>
            <person name="Jarju S."/>
            <person name="Secka A."/>
            <person name="Antonio M."/>
            <person name="Oren A."/>
            <person name="Chaudhuri R.R."/>
            <person name="La Ragione R."/>
            <person name="Hildebrand F."/>
            <person name="Pallen M.J."/>
        </authorList>
    </citation>
    <scope>NUCLEOTIDE SEQUENCE</scope>
    <source>
        <strain evidence="18">13766</strain>
    </source>
</reference>
<feature type="binding site" evidence="15">
    <location>
        <position position="561"/>
    </location>
    <ligand>
        <name>[4Fe-4S] cluster</name>
        <dbReference type="ChEBI" id="CHEBI:49883"/>
        <label>2</label>
    </ligand>
</feature>
<evidence type="ECO:0000256" key="15">
    <source>
        <dbReference type="PIRSR" id="PIRSR006439-50"/>
    </source>
</evidence>
<dbReference type="Pfam" id="PF02775">
    <property type="entry name" value="TPP_enzyme_C"/>
    <property type="match status" value="1"/>
</dbReference>
<evidence type="ECO:0000256" key="12">
    <source>
        <dbReference type="ARBA" id="ARBA00030514"/>
    </source>
</evidence>
<feature type="binding site" evidence="15">
    <location>
        <position position="568"/>
    </location>
    <ligand>
        <name>[4Fe-4S] cluster</name>
        <dbReference type="ChEBI" id="CHEBI:49883"/>
        <label>1</label>
    </ligand>
</feature>
<dbReference type="Proteomes" id="UP000824140">
    <property type="component" value="Unassembled WGS sequence"/>
</dbReference>
<keyword evidence="10 14" id="KW-0408">Iron</keyword>
<sequence length="580" mass="62298">MNDFMLGNEAIARGAYEAGVRLVSSYPGTPSTEITEYCAKYPEIYAEWAANEKVALEVCAGASMAGARSICCMKHVGLNVASDPLYTLAYTGVNGGLVVVVADDPGMHSSQNEQDSRMHARGSQVPMLEPSDSDECRAFTKLAFELSEKYDTPVFVRTTTRVAHARSVVHPQERVEAALKPYQKDISKWVMMPGMAKGRHVVVEKRMNDLAKDASALPVNRVEMGDTKIGVICSGMAYQYVKEVAPEISVLKLGIVNPLPMDLIADFARQVETLYVFEELEPVIEEQVAAHGIPVTGKALTGRQGELSAHKVAKLLGKEIPTAAQPDPVPARPPVLCPGCPHRGVYAVLNKLKCTVTGDIGCYTLGALPPLSALDSTLCMGASIGMSQGYNRMLGDSAAEKTVAVLGDSTFLHSGATSLISACYNRARVTVMILDNSTTGMTGHQPNPSTGFDIHGERTTQISLTQLCEACGVPKEHIRVCDPFDMKALEAAIKEENAFDGVSVIVARRPCMLLDKKSRKSPLSIKADACRNCLSCMKLGCPAIERMEKGVRINPDLCVGCGHCQNVCPFGAIVEGSEAK</sequence>
<dbReference type="InterPro" id="IPR002880">
    <property type="entry name" value="Pyrv_Fd/Flavodoxin_OxRdtase_N"/>
</dbReference>
<evidence type="ECO:0000313" key="19">
    <source>
        <dbReference type="Proteomes" id="UP000824140"/>
    </source>
</evidence>
<dbReference type="GO" id="GO:0030976">
    <property type="term" value="F:thiamine pyrophosphate binding"/>
    <property type="evidence" value="ECO:0007669"/>
    <property type="project" value="InterPro"/>
</dbReference>
<dbReference type="Pfam" id="PF01855">
    <property type="entry name" value="POR_N"/>
    <property type="match status" value="1"/>
</dbReference>
<keyword evidence="5 14" id="KW-0813">Transport</keyword>
<dbReference type="FunFam" id="3.40.50.970:FF:000039">
    <property type="entry name" value="Indolepyruvate oxidoreductase subunit IorA"/>
    <property type="match status" value="1"/>
</dbReference>
<dbReference type="NCBIfam" id="TIGR03336">
    <property type="entry name" value="IOR_alpha"/>
    <property type="match status" value="1"/>
</dbReference>
<dbReference type="InterPro" id="IPR029061">
    <property type="entry name" value="THDP-binding"/>
</dbReference>
<dbReference type="InterPro" id="IPR009014">
    <property type="entry name" value="Transketo_C/PFOR_II"/>
</dbReference>
<feature type="region of interest" description="Disordered" evidence="16">
    <location>
        <begin position="105"/>
        <end position="131"/>
    </location>
</feature>
<evidence type="ECO:0000313" key="18">
    <source>
        <dbReference type="EMBL" id="HIS92862.1"/>
    </source>
</evidence>
<dbReference type="EMBL" id="DVJN01000153">
    <property type="protein sequence ID" value="HIS92862.1"/>
    <property type="molecule type" value="Genomic_DNA"/>
</dbReference>
<dbReference type="InterPro" id="IPR045025">
    <property type="entry name" value="HACL1-like"/>
</dbReference>
<evidence type="ECO:0000256" key="1">
    <source>
        <dbReference type="ARBA" id="ARBA00002995"/>
    </source>
</evidence>
<dbReference type="Gene3D" id="3.30.70.20">
    <property type="match status" value="1"/>
</dbReference>
<evidence type="ECO:0000256" key="7">
    <source>
        <dbReference type="ARBA" id="ARBA00022723"/>
    </source>
</evidence>
<dbReference type="SUPFAM" id="SSF52922">
    <property type="entry name" value="TK C-terminal domain-like"/>
    <property type="match status" value="1"/>
</dbReference>
<dbReference type="Pfam" id="PF00037">
    <property type="entry name" value="Fer4"/>
    <property type="match status" value="1"/>
</dbReference>
<evidence type="ECO:0000259" key="17">
    <source>
        <dbReference type="PROSITE" id="PS51379"/>
    </source>
</evidence>
<comment type="function">
    <text evidence="1 14">Catalyzes the ferredoxin-dependent oxidative decarboxylation of arylpyruvates.</text>
</comment>
<comment type="catalytic activity">
    <reaction evidence="13 14">
        <text>indole-3-pyruvate + 2 oxidized [2Fe-2S]-[ferredoxin] + CoA = (indol-3-yl)acetyl-CoA + 2 reduced [2Fe-2S]-[ferredoxin] + CO2 + H(+)</text>
        <dbReference type="Rhea" id="RHEA:12645"/>
        <dbReference type="Rhea" id="RHEA-COMP:10000"/>
        <dbReference type="Rhea" id="RHEA-COMP:10001"/>
        <dbReference type="ChEBI" id="CHEBI:15378"/>
        <dbReference type="ChEBI" id="CHEBI:16526"/>
        <dbReference type="ChEBI" id="CHEBI:17640"/>
        <dbReference type="ChEBI" id="CHEBI:33737"/>
        <dbReference type="ChEBI" id="CHEBI:33738"/>
        <dbReference type="ChEBI" id="CHEBI:57271"/>
        <dbReference type="ChEBI" id="CHEBI:57287"/>
        <dbReference type="EC" id="1.2.7.8"/>
    </reaction>
</comment>
<gene>
    <name evidence="18" type="primary">iorA</name>
    <name evidence="18" type="ORF">IAA84_07615</name>
</gene>
<comment type="cofactor">
    <cofactor evidence="14 15">
        <name>[4Fe-4S] cluster</name>
        <dbReference type="ChEBI" id="CHEBI:49883"/>
    </cofactor>
    <text evidence="14 15">Binds 2 [4Fe-4S] clusters. In this family the first cluster has a non-standard and varying [4Fe-4S] binding motif CX(2)CX(2)CX(4-5)CP.</text>
</comment>
<keyword evidence="7 14" id="KW-0479">Metal-binding</keyword>
<feature type="domain" description="4Fe-4S ferredoxin-type" evidence="17">
    <location>
        <begin position="549"/>
        <end position="578"/>
    </location>
</feature>
<dbReference type="PANTHER" id="PTHR43710:SF5">
    <property type="entry name" value="INDOLEPYRUVATE FERREDOXIN OXIDOREDUCTASE ALPHA SUBUNIT"/>
    <property type="match status" value="1"/>
</dbReference>
<dbReference type="PROSITE" id="PS51379">
    <property type="entry name" value="4FE4S_FER_2"/>
    <property type="match status" value="1"/>
</dbReference>
<feature type="binding site" evidence="15">
    <location>
        <position position="564"/>
    </location>
    <ligand>
        <name>[4Fe-4S] cluster</name>
        <dbReference type="ChEBI" id="CHEBI:49883"/>
        <label>2</label>
    </ligand>
</feature>
<evidence type="ECO:0000256" key="8">
    <source>
        <dbReference type="ARBA" id="ARBA00022982"/>
    </source>
</evidence>
<dbReference type="PANTHER" id="PTHR43710">
    <property type="entry name" value="2-HYDROXYACYL-COA LYASE"/>
    <property type="match status" value="1"/>
</dbReference>
<feature type="binding site" evidence="15">
    <location>
        <position position="541"/>
    </location>
    <ligand>
        <name>[4Fe-4S] cluster</name>
        <dbReference type="ChEBI" id="CHEBI:49883"/>
        <label>2</label>
    </ligand>
</feature>
<comment type="subunit">
    <text evidence="2">Heterodimer of the IorA and IorB subunits.</text>
</comment>
<dbReference type="InterPro" id="IPR017900">
    <property type="entry name" value="4Fe4S_Fe_S_CS"/>
</dbReference>
<evidence type="ECO:0000256" key="4">
    <source>
        <dbReference type="ARBA" id="ARBA00017710"/>
    </source>
</evidence>
<evidence type="ECO:0000256" key="5">
    <source>
        <dbReference type="ARBA" id="ARBA00022448"/>
    </source>
</evidence>